<dbReference type="Proteomes" id="UP000028666">
    <property type="component" value="Segment"/>
</dbReference>
<dbReference type="EMBL" id="KJ858521">
    <property type="protein sequence ID" value="AII26838.1"/>
    <property type="molecule type" value="Genomic_DNA"/>
</dbReference>
<evidence type="ECO:0000313" key="2">
    <source>
        <dbReference type="EMBL" id="AII26838.1"/>
    </source>
</evidence>
<proteinExistence type="predicted"/>
<dbReference type="GeneID" id="22112340"/>
<dbReference type="KEGG" id="vg:22112340"/>
<feature type="compositionally biased region" description="Basic and acidic residues" evidence="1">
    <location>
        <begin position="328"/>
        <end position="341"/>
    </location>
</feature>
<accession>A0A076G4N9</accession>
<dbReference type="OrthoDB" id="9888at10239"/>
<organism evidence="2 3">
    <name type="scientific">Aeromonas phage pAh6-C</name>
    <dbReference type="NCBI Taxonomy" id="1505227"/>
    <lineage>
        <taxon>Viruses</taxon>
        <taxon>Duplodnaviria</taxon>
        <taxon>Heunggongvirae</taxon>
        <taxon>Uroviricota</taxon>
        <taxon>Caudoviricetes</taxon>
        <taxon>Chaseviridae</taxon>
        <taxon>Nefertitivirinae</taxon>
        <taxon>Pahsextavirus</taxon>
        <taxon>Pahsextavirus pAh6C</taxon>
    </lineage>
</organism>
<name>A0A076G4N9_9CAUD</name>
<dbReference type="PIRSF" id="PIRSF029215">
    <property type="entry name" value="UCP029215"/>
    <property type="match status" value="1"/>
</dbReference>
<evidence type="ECO:0000313" key="3">
    <source>
        <dbReference type="Proteomes" id="UP000028666"/>
    </source>
</evidence>
<dbReference type="Pfam" id="PF09979">
    <property type="entry name" value="DUF2213"/>
    <property type="match status" value="1"/>
</dbReference>
<feature type="compositionally biased region" description="Basic and acidic residues" evidence="1">
    <location>
        <begin position="349"/>
        <end position="359"/>
    </location>
</feature>
<evidence type="ECO:0008006" key="4">
    <source>
        <dbReference type="Google" id="ProtNLM"/>
    </source>
</evidence>
<dbReference type="InterPro" id="IPR016913">
    <property type="entry name" value="UCP029215"/>
</dbReference>
<dbReference type="RefSeq" id="YP_009103418.1">
    <property type="nucleotide sequence ID" value="NC_025459.1"/>
</dbReference>
<reference evidence="2 3" key="1">
    <citation type="submission" date="2014-05" db="EMBL/GenBank/DDBJ databases">
        <title>Complete genome sequence of Aeromonas bacteriophage pAh6-C.</title>
        <authorList>
            <person name="Jun J.W."/>
            <person name="Park S.C."/>
        </authorList>
    </citation>
    <scope>NUCLEOTIDE SEQUENCE [LARGE SCALE GENOMIC DNA]</scope>
</reference>
<sequence>MIKMSQRITFRDEAELELTRFVDEGCDLPTQRKFKDSGAMIAPATIARTGIMNYSAGQCGKLFSDWPATKVVRVMTRAEDLFHADSLELYRSAPITIGHPDEDVSVDNAGWLQKGNLDGIPFQDGEQLAGHVVLTHKEALDLVDAGVSQLSSGHDATLIRLSDEDAERLGYDAYKTNIRPNHVAIVPKGRAGSARIADAEEGDGKTKGDEGQVKMYDQAHVSGLEAQLEASVTLADGLKAEVQKLKLKITDEAIQVLVNKRLEFMTEVAQFTDADISGMSELDAKKIAIKDACGKDYSDRDEHFINARYSILLEEGADSGGTDISQAFRDHVKDPEIKAKSEPTQSESARQRMIDRQSK</sequence>
<protein>
    <recommendedName>
        <fullName evidence="4">Head protein</fullName>
    </recommendedName>
</protein>
<evidence type="ECO:0000256" key="1">
    <source>
        <dbReference type="SAM" id="MobiDB-lite"/>
    </source>
</evidence>
<gene>
    <name evidence="2" type="ORF">AH6C_084</name>
</gene>
<feature type="region of interest" description="Disordered" evidence="1">
    <location>
        <begin position="317"/>
        <end position="359"/>
    </location>
</feature>
<keyword evidence="3" id="KW-1185">Reference proteome</keyword>